<feature type="transmembrane region" description="Helical" evidence="1">
    <location>
        <begin position="97"/>
        <end position="121"/>
    </location>
</feature>
<keyword evidence="4" id="KW-1185">Reference proteome</keyword>
<dbReference type="RefSeq" id="WP_377929097.1">
    <property type="nucleotide sequence ID" value="NZ_JBHUEM010000024.1"/>
</dbReference>
<protein>
    <submittedName>
        <fullName evidence="3">DUF4395 domain-containing protein</fullName>
    </submittedName>
</protein>
<feature type="transmembrane region" description="Helical" evidence="1">
    <location>
        <begin position="72"/>
        <end position="91"/>
    </location>
</feature>
<feature type="transmembrane region" description="Helical" evidence="1">
    <location>
        <begin position="14"/>
        <end position="43"/>
    </location>
</feature>
<feature type="domain" description="DUF4395" evidence="2">
    <location>
        <begin position="3"/>
        <end position="125"/>
    </location>
</feature>
<dbReference type="Proteomes" id="UP001597214">
    <property type="component" value="Unassembled WGS sequence"/>
</dbReference>
<proteinExistence type="predicted"/>
<dbReference type="InterPro" id="IPR016942">
    <property type="entry name" value="UCP030042"/>
</dbReference>
<keyword evidence="1" id="KW-1133">Transmembrane helix</keyword>
<name>A0ABW4LRW1_9BACI</name>
<evidence type="ECO:0000313" key="3">
    <source>
        <dbReference type="EMBL" id="MFD1737879.1"/>
    </source>
</evidence>
<evidence type="ECO:0000256" key="1">
    <source>
        <dbReference type="SAM" id="Phobius"/>
    </source>
</evidence>
<dbReference type="EMBL" id="JBHUEM010000024">
    <property type="protein sequence ID" value="MFD1737879.1"/>
    <property type="molecule type" value="Genomic_DNA"/>
</dbReference>
<evidence type="ECO:0000313" key="4">
    <source>
        <dbReference type="Proteomes" id="UP001597214"/>
    </source>
</evidence>
<sequence length="137" mass="15747">MNIPKPLVQINQSFILITVLISLFFGKLLLLLPFVAGVITVVTKQNPVMLMGKVFLKKPFNQYRQEDREQQLFNQWIATICLGISLLAFTIKYTVIGYIFSGMVIIASALALSGYCIGCTIRYRYLMWKHHHEFKSK</sequence>
<organism evidence="3 4">
    <name type="scientific">Bacillus salitolerans</name>
    <dbReference type="NCBI Taxonomy" id="1437434"/>
    <lineage>
        <taxon>Bacteria</taxon>
        <taxon>Bacillati</taxon>
        <taxon>Bacillota</taxon>
        <taxon>Bacilli</taxon>
        <taxon>Bacillales</taxon>
        <taxon>Bacillaceae</taxon>
        <taxon>Bacillus</taxon>
    </lineage>
</organism>
<reference evidence="4" key="1">
    <citation type="journal article" date="2019" name="Int. J. Syst. Evol. Microbiol.">
        <title>The Global Catalogue of Microorganisms (GCM) 10K type strain sequencing project: providing services to taxonomists for standard genome sequencing and annotation.</title>
        <authorList>
            <consortium name="The Broad Institute Genomics Platform"/>
            <consortium name="The Broad Institute Genome Sequencing Center for Infectious Disease"/>
            <person name="Wu L."/>
            <person name="Ma J."/>
        </authorList>
    </citation>
    <scope>NUCLEOTIDE SEQUENCE [LARGE SCALE GENOMIC DNA]</scope>
    <source>
        <strain evidence="4">CCUG 49339</strain>
    </source>
</reference>
<accession>A0ABW4LRW1</accession>
<gene>
    <name evidence="3" type="ORF">ACFSCX_15185</name>
</gene>
<evidence type="ECO:0000259" key="2">
    <source>
        <dbReference type="Pfam" id="PF14340"/>
    </source>
</evidence>
<keyword evidence="1" id="KW-0812">Transmembrane</keyword>
<dbReference type="PIRSF" id="PIRSF030042">
    <property type="entry name" value="UCP030042"/>
    <property type="match status" value="1"/>
</dbReference>
<keyword evidence="1" id="KW-0472">Membrane</keyword>
<comment type="caution">
    <text evidence="3">The sequence shown here is derived from an EMBL/GenBank/DDBJ whole genome shotgun (WGS) entry which is preliminary data.</text>
</comment>
<dbReference type="InterPro" id="IPR025508">
    <property type="entry name" value="DUF4395"/>
</dbReference>
<dbReference type="Pfam" id="PF14340">
    <property type="entry name" value="DUF4395"/>
    <property type="match status" value="1"/>
</dbReference>